<dbReference type="EMBL" id="ML978720">
    <property type="protein sequence ID" value="KAF2087442.1"/>
    <property type="molecule type" value="Genomic_DNA"/>
</dbReference>
<feature type="region of interest" description="Disordered" evidence="1">
    <location>
        <begin position="550"/>
        <end position="586"/>
    </location>
</feature>
<feature type="compositionally biased region" description="Polar residues" evidence="1">
    <location>
        <begin position="220"/>
        <end position="242"/>
    </location>
</feature>
<evidence type="ECO:0000313" key="3">
    <source>
        <dbReference type="Proteomes" id="UP000799776"/>
    </source>
</evidence>
<feature type="compositionally biased region" description="Pro residues" evidence="1">
    <location>
        <begin position="206"/>
        <end position="217"/>
    </location>
</feature>
<evidence type="ECO:0000256" key="1">
    <source>
        <dbReference type="SAM" id="MobiDB-lite"/>
    </source>
</evidence>
<feature type="compositionally biased region" description="Polar residues" evidence="1">
    <location>
        <begin position="701"/>
        <end position="714"/>
    </location>
</feature>
<feature type="compositionally biased region" description="Polar residues" evidence="1">
    <location>
        <begin position="9"/>
        <end position="19"/>
    </location>
</feature>
<proteinExistence type="predicted"/>
<feature type="compositionally biased region" description="Acidic residues" evidence="1">
    <location>
        <begin position="609"/>
        <end position="618"/>
    </location>
</feature>
<feature type="compositionally biased region" description="Low complexity" evidence="1">
    <location>
        <begin position="373"/>
        <end position="383"/>
    </location>
</feature>
<organism evidence="2 3">
    <name type="scientific">Saccharata proteae CBS 121410</name>
    <dbReference type="NCBI Taxonomy" id="1314787"/>
    <lineage>
        <taxon>Eukaryota</taxon>
        <taxon>Fungi</taxon>
        <taxon>Dikarya</taxon>
        <taxon>Ascomycota</taxon>
        <taxon>Pezizomycotina</taxon>
        <taxon>Dothideomycetes</taxon>
        <taxon>Dothideomycetes incertae sedis</taxon>
        <taxon>Botryosphaeriales</taxon>
        <taxon>Saccharataceae</taxon>
        <taxon>Saccharata</taxon>
    </lineage>
</organism>
<feature type="region of interest" description="Disordered" evidence="1">
    <location>
        <begin position="677"/>
        <end position="714"/>
    </location>
</feature>
<feature type="compositionally biased region" description="Polar residues" evidence="1">
    <location>
        <begin position="767"/>
        <end position="776"/>
    </location>
</feature>
<dbReference type="AlphaFoldDB" id="A0A9P4HVA3"/>
<dbReference type="Proteomes" id="UP000799776">
    <property type="component" value="Unassembled WGS sequence"/>
</dbReference>
<feature type="region of interest" description="Disordered" evidence="1">
    <location>
        <begin position="354"/>
        <end position="480"/>
    </location>
</feature>
<feature type="region of interest" description="Disordered" evidence="1">
    <location>
        <begin position="609"/>
        <end position="652"/>
    </location>
</feature>
<feature type="region of interest" description="Disordered" evidence="1">
    <location>
        <begin position="1"/>
        <end position="272"/>
    </location>
</feature>
<feature type="compositionally biased region" description="Low complexity" evidence="1">
    <location>
        <begin position="249"/>
        <end position="259"/>
    </location>
</feature>
<dbReference type="OrthoDB" id="5406427at2759"/>
<name>A0A9P4HVA3_9PEZI</name>
<evidence type="ECO:0008006" key="4">
    <source>
        <dbReference type="Google" id="ProtNLM"/>
    </source>
</evidence>
<gene>
    <name evidence="2" type="ORF">K490DRAFT_42066</name>
</gene>
<evidence type="ECO:0000313" key="2">
    <source>
        <dbReference type="EMBL" id="KAF2087442.1"/>
    </source>
</evidence>
<feature type="compositionally biased region" description="Basic residues" evidence="1">
    <location>
        <begin position="434"/>
        <end position="446"/>
    </location>
</feature>
<protein>
    <recommendedName>
        <fullName evidence="4">Cell wall proline rich protein</fullName>
    </recommendedName>
</protein>
<feature type="compositionally biased region" description="Polar residues" evidence="1">
    <location>
        <begin position="186"/>
        <end position="200"/>
    </location>
</feature>
<sequence>MAQIALPRQQVSQPQSSLDMGTPLYQRRAPSHSGSIELIPNPHFVFPQQPDSPPPTSRMPHSPGTRPTSLQVPANARRTPAGAKRRSASALPDFSFNPADQPPPALTTTTPPLTPTSTAPNTPSRNIGHRRGASEFIGNGGARDGSTVLLSSSPTKGEGAMLAPSTTTLRPGPAGRRGHAHRRSGAISSHDLSSIMNPKASTAPIPAIPGPPLPPLPTLQDFSSPSSGNTPSQLSPPATSSEDAGYFPNSSTNSSTESSPGRPGSRARVGFADKVEYIRPLSTISSETESTMSTIRGHSVSNSLSSVMSGNATNPTSRPKIPGFNLALDNENAPARRPSTAGAVLDVMDSGKITFAPAPQRPKSAFLPEMQYSPTSSSSSSTPQKKRGFPFYGRHGSVSEPALGSPSEPLPSPAETASMEEAGHSSVAPSTPPRKSKSLRRPRKVKSWATAIISRKSKAQKAEEIPRRGSTPTLPTEVGSPADFGIDLDDLEPNFDVDDTVTIVEPLMNPMPRPTLNTDFASWEPKPLTRQNSDLKSPVIDLDAALGPFNTPTIGPVPRQQRRGFSAARQKMHSSSGLPIHRRTESAPELVPFELLTSQAPPRPAMADVFEEEEEEAEAAGTPGSEKADPVRAASGPGSVIEEKEEDEDEVGTGIQVVEADQPQKGAALNWNFDDAFRSSRTSREPSPVEIVEDHEEPRTASLTRSSDDTITPTNTTEAKVAQQMMHLSLPAARRVPMTPDTLNGSAFSTPEFSHGEGNFEPARLGTATSARTLSTGYGEPGPDYRGSSDDVPSLTSSRSTMTTAAQGGFPFAVPRSPGDRNSSVSSVPSNASAFSEQRRRKRSSIVSLSRLVGMSNGERSKLSIEQRPQTQHGGDQPRDSLKGKKSRRVSKMLQFWKRQDNSS</sequence>
<feature type="region of interest" description="Disordered" evidence="1">
    <location>
        <begin position="304"/>
        <end position="339"/>
    </location>
</feature>
<feature type="compositionally biased region" description="Low complexity" evidence="1">
    <location>
        <begin position="106"/>
        <end position="124"/>
    </location>
</feature>
<feature type="compositionally biased region" description="Polar residues" evidence="1">
    <location>
        <begin position="741"/>
        <end position="752"/>
    </location>
</feature>
<accession>A0A9P4HVA3</accession>
<feature type="compositionally biased region" description="Low complexity" evidence="1">
    <location>
        <begin position="822"/>
        <end position="836"/>
    </location>
</feature>
<reference evidence="2" key="1">
    <citation type="journal article" date="2020" name="Stud. Mycol.">
        <title>101 Dothideomycetes genomes: a test case for predicting lifestyles and emergence of pathogens.</title>
        <authorList>
            <person name="Haridas S."/>
            <person name="Albert R."/>
            <person name="Binder M."/>
            <person name="Bloem J."/>
            <person name="Labutti K."/>
            <person name="Salamov A."/>
            <person name="Andreopoulos B."/>
            <person name="Baker S."/>
            <person name="Barry K."/>
            <person name="Bills G."/>
            <person name="Bluhm B."/>
            <person name="Cannon C."/>
            <person name="Castanera R."/>
            <person name="Culley D."/>
            <person name="Daum C."/>
            <person name="Ezra D."/>
            <person name="Gonzalez J."/>
            <person name="Henrissat B."/>
            <person name="Kuo A."/>
            <person name="Liang C."/>
            <person name="Lipzen A."/>
            <person name="Lutzoni F."/>
            <person name="Magnuson J."/>
            <person name="Mondo S."/>
            <person name="Nolan M."/>
            <person name="Ohm R."/>
            <person name="Pangilinan J."/>
            <person name="Park H.-J."/>
            <person name="Ramirez L."/>
            <person name="Alfaro M."/>
            <person name="Sun H."/>
            <person name="Tritt A."/>
            <person name="Yoshinaga Y."/>
            <person name="Zwiers L.-H."/>
            <person name="Turgeon B."/>
            <person name="Goodwin S."/>
            <person name="Spatafora J."/>
            <person name="Crous P."/>
            <person name="Grigoriev I."/>
        </authorList>
    </citation>
    <scope>NUCLEOTIDE SEQUENCE</scope>
    <source>
        <strain evidence="2">CBS 121410</strain>
    </source>
</reference>
<feature type="region of interest" description="Disordered" evidence="1">
    <location>
        <begin position="736"/>
        <end position="904"/>
    </location>
</feature>
<feature type="compositionally biased region" description="Polar residues" evidence="1">
    <location>
        <begin position="794"/>
        <end position="806"/>
    </location>
</feature>
<keyword evidence="3" id="KW-1185">Reference proteome</keyword>
<comment type="caution">
    <text evidence="2">The sequence shown here is derived from an EMBL/GenBank/DDBJ whole genome shotgun (WGS) entry which is preliminary data.</text>
</comment>